<dbReference type="SMART" id="SM00409">
    <property type="entry name" value="IG"/>
    <property type="match status" value="4"/>
</dbReference>
<evidence type="ECO:0000259" key="8">
    <source>
        <dbReference type="PROSITE" id="PS50835"/>
    </source>
</evidence>
<dbReference type="EMBL" id="BMAW01032931">
    <property type="protein sequence ID" value="GFU27803.1"/>
    <property type="molecule type" value="Genomic_DNA"/>
</dbReference>
<sequence length="853" mass="95512">MENLEKSWRKSQLWLSVQVRMKISPYPNTNKKDLQFYPYKFTVVPTILYTAVVRGKVALPCDISPPSADDSVVLILWYKGEDPAPIYTLDARRGTVEQARQSASTHLENRAYFNMINRPAFLQLDPVQEEDAGEYRCRVDFRKARTVNTVITLKVIVPPGEPAILDEEGAQVKGLIGPYNEGDSLLLVCEAIGGKPRPTVTWWREYSLLDDTYLFIPGDNLVRNELKIPELKRHDLLAVLTCQASNNNITVPASTTVTLDLNLKPVDVRIDPTRQPLSSGQEYEFTCMAAGSRPPAVITWWKGNKQLKNPDDKSTQAGDVTTSFFRFIPSVQDNNVHFSCRAHNPVIPGSAESDGWTLEIHYVPHVSLQLGSTFKKGEIQEGNDVYFECNIHANPWVTEVSWYFKGQELRTNTSAGIVISNQSLVLQKVQRTNRGLYYCMATNAEGTGRSNEVFLRIRYAPECKPNQKKIYGVALFETVGVTCELDADPDNITFRWRFNSSGKSLDITNFQTTGTKSVANYRPHSDDDYGSIICWASNDVGRQREPCVFTVIPAGPPEPLQNCSVVNYTEDSLQVECVEGYNGGLVQIFQLEVYDDTGRKLHGNFTSVQPQFYVSGLPSGKILRLAVFAKNSKGKSAPIVLTANTLQKPEKLTGMQGMIIFRPVLGLLIGIVVALIIVAIVVIVYLRMKKHRKDKVTKRTPEVPDKCQTPLKKDTDDIADSEEKGPDIIPANINTRQHFIVNEDPKDQVSPAKSAAVCHWGSPPRNPCLESMPVQQCAPFRRQEDVTYAELALPLDQQTAATMTVRRKEPPTEYAKLDCQRHIHPPKIGDDDEEISCTSCDTPLMKNKRESAV</sequence>
<accession>A0A8X6QN23</accession>
<dbReference type="Pfam" id="PF08205">
    <property type="entry name" value="C2-set_2"/>
    <property type="match status" value="1"/>
</dbReference>
<dbReference type="GO" id="GO:0030154">
    <property type="term" value="P:cell differentiation"/>
    <property type="evidence" value="ECO:0007669"/>
    <property type="project" value="UniProtKB-ARBA"/>
</dbReference>
<dbReference type="InterPro" id="IPR036116">
    <property type="entry name" value="FN3_sf"/>
</dbReference>
<feature type="compositionally biased region" description="Basic and acidic residues" evidence="6">
    <location>
        <begin position="697"/>
        <end position="726"/>
    </location>
</feature>
<feature type="region of interest" description="Disordered" evidence="6">
    <location>
        <begin position="697"/>
        <end position="727"/>
    </location>
</feature>
<dbReference type="InterPro" id="IPR003599">
    <property type="entry name" value="Ig_sub"/>
</dbReference>
<dbReference type="PANTHER" id="PTHR23278:SF19">
    <property type="entry name" value="OBSCURIN"/>
    <property type="match status" value="1"/>
</dbReference>
<dbReference type="SMART" id="SM00408">
    <property type="entry name" value="IGc2"/>
    <property type="match status" value="4"/>
</dbReference>
<feature type="domain" description="Fibronectin type-III" evidence="9">
    <location>
        <begin position="556"/>
        <end position="649"/>
    </location>
</feature>
<dbReference type="Pfam" id="PF07686">
    <property type="entry name" value="V-set"/>
    <property type="match status" value="1"/>
</dbReference>
<dbReference type="InterPro" id="IPR013162">
    <property type="entry name" value="CD80_C2-set"/>
</dbReference>
<keyword evidence="5" id="KW-1015">Disulfide bond</keyword>
<dbReference type="SUPFAM" id="SSF49265">
    <property type="entry name" value="Fibronectin type III"/>
    <property type="match status" value="1"/>
</dbReference>
<feature type="domain" description="Ig-like" evidence="8">
    <location>
        <begin position="162"/>
        <end position="258"/>
    </location>
</feature>
<evidence type="ECO:0000256" key="2">
    <source>
        <dbReference type="ARBA" id="ARBA00022692"/>
    </source>
</evidence>
<comment type="subcellular location">
    <subcellularLocation>
        <location evidence="1">Membrane</location>
        <topology evidence="1">Single-pass membrane protein</topology>
    </subcellularLocation>
</comment>
<evidence type="ECO:0000256" key="4">
    <source>
        <dbReference type="ARBA" id="ARBA00023136"/>
    </source>
</evidence>
<dbReference type="Proteomes" id="UP000887013">
    <property type="component" value="Unassembled WGS sequence"/>
</dbReference>
<evidence type="ECO:0000256" key="1">
    <source>
        <dbReference type="ARBA" id="ARBA00004167"/>
    </source>
</evidence>
<evidence type="ECO:0000256" key="5">
    <source>
        <dbReference type="ARBA" id="ARBA00023157"/>
    </source>
</evidence>
<proteinExistence type="predicted"/>
<feature type="domain" description="Ig-like" evidence="8">
    <location>
        <begin position="364"/>
        <end position="456"/>
    </location>
</feature>
<organism evidence="10 11">
    <name type="scientific">Nephila pilipes</name>
    <name type="common">Giant wood spider</name>
    <name type="synonym">Nephila maculata</name>
    <dbReference type="NCBI Taxonomy" id="299642"/>
    <lineage>
        <taxon>Eukaryota</taxon>
        <taxon>Metazoa</taxon>
        <taxon>Ecdysozoa</taxon>
        <taxon>Arthropoda</taxon>
        <taxon>Chelicerata</taxon>
        <taxon>Arachnida</taxon>
        <taxon>Araneae</taxon>
        <taxon>Araneomorphae</taxon>
        <taxon>Entelegynae</taxon>
        <taxon>Araneoidea</taxon>
        <taxon>Nephilidae</taxon>
        <taxon>Nephila</taxon>
    </lineage>
</organism>
<dbReference type="InterPro" id="IPR013106">
    <property type="entry name" value="Ig_V-set"/>
</dbReference>
<evidence type="ECO:0000256" key="3">
    <source>
        <dbReference type="ARBA" id="ARBA00022989"/>
    </source>
</evidence>
<dbReference type="InterPro" id="IPR036179">
    <property type="entry name" value="Ig-like_dom_sf"/>
</dbReference>
<dbReference type="AlphaFoldDB" id="A0A8X6QN23"/>
<feature type="domain" description="Ig-like" evidence="8">
    <location>
        <begin position="265"/>
        <end position="359"/>
    </location>
</feature>
<evidence type="ECO:0000313" key="10">
    <source>
        <dbReference type="EMBL" id="GFU27803.1"/>
    </source>
</evidence>
<keyword evidence="4 7" id="KW-0472">Membrane</keyword>
<gene>
    <name evidence="10" type="primary">AVEN_80552_1</name>
    <name evidence="10" type="ORF">NPIL_580761</name>
</gene>
<feature type="transmembrane region" description="Helical" evidence="7">
    <location>
        <begin position="664"/>
        <end position="686"/>
    </location>
</feature>
<dbReference type="OrthoDB" id="10006996at2759"/>
<name>A0A8X6QN23_NEPPI</name>
<dbReference type="SUPFAM" id="SSF48726">
    <property type="entry name" value="Immunoglobulin"/>
    <property type="match status" value="5"/>
</dbReference>
<evidence type="ECO:0000256" key="6">
    <source>
        <dbReference type="SAM" id="MobiDB-lite"/>
    </source>
</evidence>
<dbReference type="PANTHER" id="PTHR23278">
    <property type="entry name" value="SIDESTEP PROTEIN"/>
    <property type="match status" value="1"/>
</dbReference>
<evidence type="ECO:0000256" key="7">
    <source>
        <dbReference type="SAM" id="Phobius"/>
    </source>
</evidence>
<keyword evidence="3 7" id="KW-1133">Transmembrane helix</keyword>
<keyword evidence="2 7" id="KW-0812">Transmembrane</keyword>
<reference evidence="10" key="1">
    <citation type="submission" date="2020-08" db="EMBL/GenBank/DDBJ databases">
        <title>Multicomponent nature underlies the extraordinary mechanical properties of spider dragline silk.</title>
        <authorList>
            <person name="Kono N."/>
            <person name="Nakamura H."/>
            <person name="Mori M."/>
            <person name="Yoshida Y."/>
            <person name="Ohtoshi R."/>
            <person name="Malay A.D."/>
            <person name="Moran D.A.P."/>
            <person name="Tomita M."/>
            <person name="Numata K."/>
            <person name="Arakawa K."/>
        </authorList>
    </citation>
    <scope>NUCLEOTIDE SEQUENCE</scope>
</reference>
<feature type="domain" description="Ig-like" evidence="8">
    <location>
        <begin position="45"/>
        <end position="148"/>
    </location>
</feature>
<dbReference type="GO" id="GO:0009653">
    <property type="term" value="P:anatomical structure morphogenesis"/>
    <property type="evidence" value="ECO:0007669"/>
    <property type="project" value="UniProtKB-ARBA"/>
</dbReference>
<dbReference type="InterPro" id="IPR013783">
    <property type="entry name" value="Ig-like_fold"/>
</dbReference>
<feature type="domain" description="Ig-like" evidence="8">
    <location>
        <begin position="461"/>
        <end position="550"/>
    </location>
</feature>
<dbReference type="Gene3D" id="2.60.40.10">
    <property type="entry name" value="Immunoglobulins"/>
    <property type="match status" value="6"/>
</dbReference>
<evidence type="ECO:0000259" key="9">
    <source>
        <dbReference type="PROSITE" id="PS50853"/>
    </source>
</evidence>
<protein>
    <submittedName>
        <fullName evidence="10">Uncharacterized protein</fullName>
    </submittedName>
</protein>
<dbReference type="Pfam" id="PF13927">
    <property type="entry name" value="Ig_3"/>
    <property type="match status" value="1"/>
</dbReference>
<keyword evidence="11" id="KW-1185">Reference proteome</keyword>
<dbReference type="InterPro" id="IPR007110">
    <property type="entry name" value="Ig-like_dom"/>
</dbReference>
<evidence type="ECO:0000313" key="11">
    <source>
        <dbReference type="Proteomes" id="UP000887013"/>
    </source>
</evidence>
<comment type="caution">
    <text evidence="10">The sequence shown here is derived from an EMBL/GenBank/DDBJ whole genome shotgun (WGS) entry which is preliminary data.</text>
</comment>
<dbReference type="GO" id="GO:0016020">
    <property type="term" value="C:membrane"/>
    <property type="evidence" value="ECO:0007669"/>
    <property type="project" value="UniProtKB-SubCell"/>
</dbReference>
<dbReference type="InterPro" id="IPR003961">
    <property type="entry name" value="FN3_dom"/>
</dbReference>
<dbReference type="InterPro" id="IPR003598">
    <property type="entry name" value="Ig_sub2"/>
</dbReference>
<dbReference type="PROSITE" id="PS50853">
    <property type="entry name" value="FN3"/>
    <property type="match status" value="1"/>
</dbReference>
<dbReference type="PROSITE" id="PS50835">
    <property type="entry name" value="IG_LIKE"/>
    <property type="match status" value="5"/>
</dbReference>